<evidence type="ECO:0000256" key="4">
    <source>
        <dbReference type="ARBA" id="ARBA00023242"/>
    </source>
</evidence>
<dbReference type="PROSITE" id="PS51294">
    <property type="entry name" value="HTH_MYB"/>
    <property type="match status" value="2"/>
</dbReference>
<evidence type="ECO:0000259" key="6">
    <source>
        <dbReference type="PROSITE" id="PS50090"/>
    </source>
</evidence>
<dbReference type="InterPro" id="IPR017930">
    <property type="entry name" value="Myb_dom"/>
</dbReference>
<dbReference type="Pfam" id="PF00249">
    <property type="entry name" value="Myb_DNA-binding"/>
    <property type="match status" value="2"/>
</dbReference>
<evidence type="ECO:0000313" key="9">
    <source>
        <dbReference type="Proteomes" id="UP000001542"/>
    </source>
</evidence>
<feature type="domain" description="Myb-like" evidence="6">
    <location>
        <begin position="147"/>
        <end position="198"/>
    </location>
</feature>
<keyword evidence="4" id="KW-0539">Nucleus</keyword>
<keyword evidence="2 8" id="KW-0238">DNA-binding</keyword>
<dbReference type="GO" id="GO:0000981">
    <property type="term" value="F:DNA-binding transcription factor activity, RNA polymerase II-specific"/>
    <property type="evidence" value="ECO:0000318"/>
    <property type="project" value="GO_Central"/>
</dbReference>
<dbReference type="PROSITE" id="PS50090">
    <property type="entry name" value="MYB_LIKE"/>
    <property type="match status" value="2"/>
</dbReference>
<name>A2DCD0_TRIV3</name>
<dbReference type="VEuPathDB" id="TrichDB:TVAG_249270"/>
<feature type="domain" description="Myb-like" evidence="6">
    <location>
        <begin position="94"/>
        <end position="146"/>
    </location>
</feature>
<dbReference type="PANTHER" id="PTHR46621:SF1">
    <property type="entry name" value="SNRNA-ACTIVATING PROTEIN COMPLEX SUBUNIT 4"/>
    <property type="match status" value="1"/>
</dbReference>
<dbReference type="CDD" id="cd00167">
    <property type="entry name" value="SANT"/>
    <property type="match status" value="2"/>
</dbReference>
<evidence type="ECO:0000256" key="3">
    <source>
        <dbReference type="ARBA" id="ARBA00023163"/>
    </source>
</evidence>
<dbReference type="eggNOG" id="KOG0048">
    <property type="taxonomic scope" value="Eukaryota"/>
</dbReference>
<dbReference type="RefSeq" id="XP_001582853.1">
    <property type="nucleotide sequence ID" value="XM_001582803.1"/>
</dbReference>
<evidence type="ECO:0000259" key="7">
    <source>
        <dbReference type="PROSITE" id="PS51294"/>
    </source>
</evidence>
<keyword evidence="9" id="KW-1185">Reference proteome</keyword>
<proteinExistence type="predicted"/>
<keyword evidence="3" id="KW-0804">Transcription</keyword>
<evidence type="ECO:0000256" key="5">
    <source>
        <dbReference type="SAM" id="MobiDB-lite"/>
    </source>
</evidence>
<evidence type="ECO:0000256" key="2">
    <source>
        <dbReference type="ARBA" id="ARBA00023125"/>
    </source>
</evidence>
<dbReference type="AlphaFoldDB" id="A2DCD0"/>
<keyword evidence="1" id="KW-0805">Transcription regulation</keyword>
<dbReference type="GO" id="GO:0006355">
    <property type="term" value="P:regulation of DNA-templated transcription"/>
    <property type="evidence" value="ECO:0000318"/>
    <property type="project" value="GO_Central"/>
</dbReference>
<dbReference type="STRING" id="5722.A2DCD0"/>
<evidence type="ECO:0000313" key="8">
    <source>
        <dbReference type="EMBL" id="EAY21867.1"/>
    </source>
</evidence>
<dbReference type="GO" id="GO:0000978">
    <property type="term" value="F:RNA polymerase II cis-regulatory region sequence-specific DNA binding"/>
    <property type="evidence" value="ECO:0000318"/>
    <property type="project" value="GO_Central"/>
</dbReference>
<dbReference type="OrthoDB" id="2143914at2759"/>
<sequence length="316" mass="35652">MSSPMSGLEVMIELGLSYAESCVGDIPDDVQKKLKTAFKEYITEKISFQACCMKIVGLIGKDDPVVRLRDILELPEEPLPYHEDADDDDSASGSSRKKTRTWSIAEDQRLLAGVFHYGLENWQAVAQFLGSGRNRAQCSQRWTRGLNPRISKKSWTPEEDKQLESLVRIHGEKSWTKIASIMSNRSDVQCRYHYRQLVAQREQPMTLSRKSKLTMSSDNFAINNDITPRSQIVPNQNSDDEAPITLSSTRMTGSMPLFNLNNMAAQQTFHLQPIPIAPRISHIYSESPGPLASSSMRWGQTGVGQNDLDTFLKHFQ</sequence>
<dbReference type="SUPFAM" id="SSF46689">
    <property type="entry name" value="Homeodomain-like"/>
    <property type="match status" value="2"/>
</dbReference>
<reference evidence="8" key="2">
    <citation type="journal article" date="2007" name="Science">
        <title>Draft genome sequence of the sexually transmitted pathogen Trichomonas vaginalis.</title>
        <authorList>
            <person name="Carlton J.M."/>
            <person name="Hirt R.P."/>
            <person name="Silva J.C."/>
            <person name="Delcher A.L."/>
            <person name="Schatz M."/>
            <person name="Zhao Q."/>
            <person name="Wortman J.R."/>
            <person name="Bidwell S.L."/>
            <person name="Alsmark U.C.M."/>
            <person name="Besteiro S."/>
            <person name="Sicheritz-Ponten T."/>
            <person name="Noel C.J."/>
            <person name="Dacks J.B."/>
            <person name="Foster P.G."/>
            <person name="Simillion C."/>
            <person name="Van de Peer Y."/>
            <person name="Miranda-Saavedra D."/>
            <person name="Barton G.J."/>
            <person name="Westrop G.D."/>
            <person name="Mueller S."/>
            <person name="Dessi D."/>
            <person name="Fiori P.L."/>
            <person name="Ren Q."/>
            <person name="Paulsen I."/>
            <person name="Zhang H."/>
            <person name="Bastida-Corcuera F.D."/>
            <person name="Simoes-Barbosa A."/>
            <person name="Brown M.T."/>
            <person name="Hayes R.D."/>
            <person name="Mukherjee M."/>
            <person name="Okumura C.Y."/>
            <person name="Schneider R."/>
            <person name="Smith A.J."/>
            <person name="Vanacova S."/>
            <person name="Villalvazo M."/>
            <person name="Haas B.J."/>
            <person name="Pertea M."/>
            <person name="Feldblyum T.V."/>
            <person name="Utterback T.R."/>
            <person name="Shu C.L."/>
            <person name="Osoegawa K."/>
            <person name="de Jong P.J."/>
            <person name="Hrdy I."/>
            <person name="Horvathova L."/>
            <person name="Zubacova Z."/>
            <person name="Dolezal P."/>
            <person name="Malik S.B."/>
            <person name="Logsdon J.M. Jr."/>
            <person name="Henze K."/>
            <person name="Gupta A."/>
            <person name="Wang C.C."/>
            <person name="Dunne R.L."/>
            <person name="Upcroft J.A."/>
            <person name="Upcroft P."/>
            <person name="White O."/>
            <person name="Salzberg S.L."/>
            <person name="Tang P."/>
            <person name="Chiu C.-H."/>
            <person name="Lee Y.-S."/>
            <person name="Embley T.M."/>
            <person name="Coombs G.H."/>
            <person name="Mottram J.C."/>
            <person name="Tachezy J."/>
            <person name="Fraser-Liggett C.M."/>
            <person name="Johnson P.J."/>
        </authorList>
    </citation>
    <scope>NUCLEOTIDE SEQUENCE [LARGE SCALE GENOMIC DNA]</scope>
    <source>
        <strain evidence="8">G3</strain>
    </source>
</reference>
<dbReference type="PANTHER" id="PTHR46621">
    <property type="entry name" value="SNRNA-ACTIVATING PROTEIN COMPLEX SUBUNIT 4"/>
    <property type="match status" value="1"/>
</dbReference>
<dbReference type="KEGG" id="tva:5467420"/>
<dbReference type="SMR" id="A2DCD0"/>
<reference evidence="8" key="1">
    <citation type="submission" date="2006-10" db="EMBL/GenBank/DDBJ databases">
        <authorList>
            <person name="Amadeo P."/>
            <person name="Zhao Q."/>
            <person name="Wortman J."/>
            <person name="Fraser-Liggett C."/>
            <person name="Carlton J."/>
        </authorList>
    </citation>
    <scope>NUCLEOTIDE SEQUENCE</scope>
    <source>
        <strain evidence="8">G3</strain>
    </source>
</reference>
<dbReference type="VEuPathDB" id="TrichDB:TVAGG3_0957470"/>
<dbReference type="Proteomes" id="UP000001542">
    <property type="component" value="Unassembled WGS sequence"/>
</dbReference>
<protein>
    <submittedName>
        <fullName evidence="8">Myb-like DNA-binding domain containing protein</fullName>
    </submittedName>
</protein>
<organism evidence="8 9">
    <name type="scientific">Trichomonas vaginalis (strain ATCC PRA-98 / G3)</name>
    <dbReference type="NCBI Taxonomy" id="412133"/>
    <lineage>
        <taxon>Eukaryota</taxon>
        <taxon>Metamonada</taxon>
        <taxon>Parabasalia</taxon>
        <taxon>Trichomonadida</taxon>
        <taxon>Trichomonadidae</taxon>
        <taxon>Trichomonas</taxon>
    </lineage>
</organism>
<dbReference type="InParanoid" id="A2DCD0"/>
<dbReference type="InterPro" id="IPR009057">
    <property type="entry name" value="Homeodomain-like_sf"/>
</dbReference>
<dbReference type="SMART" id="SM00717">
    <property type="entry name" value="SANT"/>
    <property type="match status" value="2"/>
</dbReference>
<feature type="domain" description="HTH myb-type" evidence="7">
    <location>
        <begin position="147"/>
        <end position="202"/>
    </location>
</feature>
<dbReference type="EMBL" id="DS113187">
    <property type="protein sequence ID" value="EAY21867.1"/>
    <property type="molecule type" value="Genomic_DNA"/>
</dbReference>
<dbReference type="Gene3D" id="1.10.10.60">
    <property type="entry name" value="Homeodomain-like"/>
    <property type="match status" value="2"/>
</dbReference>
<accession>A2DCD0</accession>
<feature type="region of interest" description="Disordered" evidence="5">
    <location>
        <begin position="79"/>
        <end position="98"/>
    </location>
</feature>
<dbReference type="GO" id="GO:0005634">
    <property type="term" value="C:nucleus"/>
    <property type="evidence" value="ECO:0000318"/>
    <property type="project" value="GO_Central"/>
</dbReference>
<evidence type="ECO:0000256" key="1">
    <source>
        <dbReference type="ARBA" id="ARBA00023015"/>
    </source>
</evidence>
<gene>
    <name evidence="8" type="ORF">TVAG_249270</name>
</gene>
<dbReference type="InterPro" id="IPR001005">
    <property type="entry name" value="SANT/Myb"/>
</dbReference>
<feature type="domain" description="HTH myb-type" evidence="7">
    <location>
        <begin position="94"/>
        <end position="144"/>
    </location>
</feature>
<dbReference type="InterPro" id="IPR051575">
    <property type="entry name" value="Myb-like_DNA-bd"/>
</dbReference>